<keyword evidence="12 14" id="KW-0408">Iron</keyword>
<dbReference type="Pfam" id="PF03264">
    <property type="entry name" value="Cytochrom_NNT"/>
    <property type="match status" value="1"/>
</dbReference>
<evidence type="ECO:0000256" key="15">
    <source>
        <dbReference type="PIRSR" id="PIRSR000014-1"/>
    </source>
</evidence>
<evidence type="ECO:0000256" key="11">
    <source>
        <dbReference type="ARBA" id="ARBA00022989"/>
    </source>
</evidence>
<comment type="PTM">
    <text evidence="15">Binds 5 heme groups per subunit.</text>
</comment>
<evidence type="ECO:0000256" key="5">
    <source>
        <dbReference type="ARBA" id="ARBA00022475"/>
    </source>
</evidence>
<evidence type="ECO:0000256" key="9">
    <source>
        <dbReference type="ARBA" id="ARBA00022723"/>
    </source>
</evidence>
<evidence type="ECO:0000313" key="19">
    <source>
        <dbReference type="EMBL" id="RWX57530.1"/>
    </source>
</evidence>
<organism evidence="19 20">
    <name type="scientific">Photobacterium chitinilyticum</name>
    <dbReference type="NCBI Taxonomy" id="2485123"/>
    <lineage>
        <taxon>Bacteria</taxon>
        <taxon>Pseudomonadati</taxon>
        <taxon>Pseudomonadota</taxon>
        <taxon>Gammaproteobacteria</taxon>
        <taxon>Vibrionales</taxon>
        <taxon>Vibrionaceae</taxon>
        <taxon>Photobacterium</taxon>
    </lineage>
</organism>
<dbReference type="FunFam" id="1.10.3820.10:FF:000001">
    <property type="entry name" value="Cytochrome c-type protein"/>
    <property type="match status" value="1"/>
</dbReference>
<protein>
    <recommendedName>
        <fullName evidence="14">Cytochrome c-type protein</fullName>
    </recommendedName>
</protein>
<dbReference type="GO" id="GO:0009061">
    <property type="term" value="P:anaerobic respiration"/>
    <property type="evidence" value="ECO:0007669"/>
    <property type="project" value="TreeGrafter"/>
</dbReference>
<feature type="binding site" description="covalent" evidence="15">
    <location>
        <position position="55"/>
    </location>
    <ligand>
        <name>heme</name>
        <dbReference type="ChEBI" id="CHEBI:30413"/>
        <label>1</label>
    </ligand>
</feature>
<keyword evidence="11 17" id="KW-1133">Transmembrane helix</keyword>
<feature type="binding site" description="covalent" evidence="15">
    <location>
        <position position="52"/>
    </location>
    <ligand>
        <name>heme</name>
        <dbReference type="ChEBI" id="CHEBI:30413"/>
        <label>1</label>
    </ligand>
</feature>
<evidence type="ECO:0000256" key="7">
    <source>
        <dbReference type="ARBA" id="ARBA00022617"/>
    </source>
</evidence>
<dbReference type="Proteomes" id="UP000287563">
    <property type="component" value="Unassembled WGS sequence"/>
</dbReference>
<feature type="binding site" description="axial binding residue" evidence="16">
    <location>
        <position position="56"/>
    </location>
    <ligand>
        <name>heme</name>
        <dbReference type="ChEBI" id="CHEBI:30413"/>
        <label>1</label>
    </ligand>
    <ligandPart>
        <name>Fe</name>
        <dbReference type="ChEBI" id="CHEBI:18248"/>
    </ligandPart>
</feature>
<feature type="binding site" description="covalent" evidence="15">
    <location>
        <position position="143"/>
    </location>
    <ligand>
        <name>heme</name>
        <dbReference type="ChEBI" id="CHEBI:30413"/>
        <label>3</label>
    </ligand>
</feature>
<dbReference type="GO" id="GO:0005886">
    <property type="term" value="C:plasma membrane"/>
    <property type="evidence" value="ECO:0007669"/>
    <property type="project" value="UniProtKB-SubCell"/>
</dbReference>
<dbReference type="InterPro" id="IPR009154">
    <property type="entry name" value="Membr-bd_4haem_cyt_TorC"/>
</dbReference>
<keyword evidence="6 14" id="KW-0997">Cell inner membrane</keyword>
<feature type="binding site" description="covalent" evidence="15">
    <location>
        <position position="341"/>
    </location>
    <ligand>
        <name>heme</name>
        <dbReference type="ChEBI" id="CHEBI:30413"/>
        <label>5</label>
    </ligand>
</feature>
<dbReference type="GO" id="GO:0020037">
    <property type="term" value="F:heme binding"/>
    <property type="evidence" value="ECO:0007669"/>
    <property type="project" value="UniProtKB-UniRule"/>
</dbReference>
<dbReference type="SUPFAM" id="SSF46626">
    <property type="entry name" value="Cytochrome c"/>
    <property type="match status" value="1"/>
</dbReference>
<dbReference type="EMBL" id="RJLM01000001">
    <property type="protein sequence ID" value="RWX57530.1"/>
    <property type="molecule type" value="Genomic_DNA"/>
</dbReference>
<keyword evidence="13 14" id="KW-0472">Membrane</keyword>
<dbReference type="OrthoDB" id="9782159at2"/>
<dbReference type="InterPro" id="IPR005126">
    <property type="entry name" value="NapC/NirT_cyt_c_N"/>
</dbReference>
<dbReference type="PANTHER" id="PTHR30333:SF1">
    <property type="entry name" value="CYTOCHROME C-TYPE PROTEIN NAPC"/>
    <property type="match status" value="1"/>
</dbReference>
<dbReference type="NCBIfam" id="TIGR02162">
    <property type="entry name" value="torC"/>
    <property type="match status" value="1"/>
</dbReference>
<evidence type="ECO:0000256" key="3">
    <source>
        <dbReference type="ARBA" id="ARBA00007395"/>
    </source>
</evidence>
<evidence type="ECO:0000256" key="17">
    <source>
        <dbReference type="SAM" id="Phobius"/>
    </source>
</evidence>
<feature type="binding site" description="covalent" evidence="15">
    <location>
        <position position="83"/>
    </location>
    <ligand>
        <name>heme</name>
        <dbReference type="ChEBI" id="CHEBI:30413"/>
        <label>2</label>
    </ligand>
</feature>
<comment type="caution">
    <text evidence="19">The sequence shown here is derived from an EMBL/GenBank/DDBJ whole genome shotgun (WGS) entry which is preliminary data.</text>
</comment>
<comment type="similarity">
    <text evidence="3">Belongs to the NapC/NirT/NrfH family.</text>
</comment>
<evidence type="ECO:0000256" key="1">
    <source>
        <dbReference type="ARBA" id="ARBA00004249"/>
    </source>
</evidence>
<evidence type="ECO:0000259" key="18">
    <source>
        <dbReference type="Pfam" id="PF03264"/>
    </source>
</evidence>
<reference evidence="19 20" key="1">
    <citation type="submission" date="2018-11" db="EMBL/GenBank/DDBJ databases">
        <title>Photobacterium sp. BEI247 sp. nov., a marine bacterium isolated from Yongle Blue Hole in the South China Sea.</title>
        <authorList>
            <person name="Wang X."/>
        </authorList>
    </citation>
    <scope>NUCLEOTIDE SEQUENCE [LARGE SCALE GENOMIC DNA]</scope>
    <source>
        <strain evidence="20">BEI247</strain>
    </source>
</reference>
<evidence type="ECO:0000256" key="10">
    <source>
        <dbReference type="ARBA" id="ARBA00022982"/>
    </source>
</evidence>
<dbReference type="InterPro" id="IPR051174">
    <property type="entry name" value="Cytochrome_c-type_ET"/>
</dbReference>
<keyword evidence="5 14" id="KW-1003">Cell membrane</keyword>
<evidence type="ECO:0000256" key="4">
    <source>
        <dbReference type="ARBA" id="ARBA00022448"/>
    </source>
</evidence>
<feature type="binding site" description="axial binding residue" evidence="16">
    <location>
        <position position="342"/>
    </location>
    <ligand>
        <name>heme</name>
        <dbReference type="ChEBI" id="CHEBI:30413"/>
        <label>5</label>
    </ligand>
    <ligandPart>
        <name>Fe</name>
        <dbReference type="ChEBI" id="CHEBI:18248"/>
    </ligandPart>
</feature>
<keyword evidence="7 14" id="KW-0349">Heme</keyword>
<feature type="binding site" description="axial binding residue" evidence="16">
    <location>
        <position position="176"/>
    </location>
    <ligand>
        <name>heme</name>
        <dbReference type="ChEBI" id="CHEBI:30413"/>
        <label>4</label>
    </ligand>
    <ligandPart>
        <name>Fe</name>
        <dbReference type="ChEBI" id="CHEBI:18248"/>
    </ligandPart>
</feature>
<dbReference type="PIRSF" id="PIRSF000014">
    <property type="entry name" value="4_hem_cytch_TorC"/>
    <property type="match status" value="1"/>
</dbReference>
<comment type="similarity">
    <text evidence="2 14">Belongs to the TorC/TorY family.</text>
</comment>
<dbReference type="InterPro" id="IPR038266">
    <property type="entry name" value="NapC/NirT_cytc_sf"/>
</dbReference>
<evidence type="ECO:0000256" key="2">
    <source>
        <dbReference type="ARBA" id="ARBA00006417"/>
    </source>
</evidence>
<name>A0A444JWS7_9GAMM</name>
<feature type="binding site" description="axial binding residue" evidence="16">
    <location>
        <position position="84"/>
    </location>
    <ligand>
        <name>heme</name>
        <dbReference type="ChEBI" id="CHEBI:30413"/>
        <label>2</label>
    </ligand>
    <ligandPart>
        <name>Fe</name>
        <dbReference type="ChEBI" id="CHEBI:18248"/>
    </ligandPart>
</feature>
<dbReference type="InterPro" id="IPR036909">
    <property type="entry name" value="Cyt_c-like_dom_sf"/>
</dbReference>
<feature type="binding site" description="covalent" evidence="15">
    <location>
        <position position="172"/>
    </location>
    <ligand>
        <name>heme</name>
        <dbReference type="ChEBI" id="CHEBI:30413"/>
        <label>4</label>
    </ligand>
</feature>
<evidence type="ECO:0000256" key="13">
    <source>
        <dbReference type="ARBA" id="ARBA00023136"/>
    </source>
</evidence>
<dbReference type="Gene3D" id="1.10.3820.10">
    <property type="entry name" value="Di-heme elbow motif domain"/>
    <property type="match status" value="1"/>
</dbReference>
<feature type="domain" description="NapC/NirT cytochrome c N-terminal" evidence="18">
    <location>
        <begin position="15"/>
        <end position="185"/>
    </location>
</feature>
<feature type="binding site" description="covalent" evidence="15">
    <location>
        <position position="175"/>
    </location>
    <ligand>
        <name>heme</name>
        <dbReference type="ChEBI" id="CHEBI:30413"/>
        <label>4</label>
    </ligand>
</feature>
<feature type="transmembrane region" description="Helical" evidence="17">
    <location>
        <begin position="21"/>
        <end position="39"/>
    </location>
</feature>
<accession>A0A444JWS7</accession>
<dbReference type="AlphaFoldDB" id="A0A444JWS7"/>
<feature type="binding site" description="covalent" evidence="15">
    <location>
        <position position="140"/>
    </location>
    <ligand>
        <name>heme</name>
        <dbReference type="ChEBI" id="CHEBI:30413"/>
        <label>3</label>
    </ligand>
</feature>
<keyword evidence="20" id="KW-1185">Reference proteome</keyword>
<keyword evidence="4 14" id="KW-0813">Transport</keyword>
<proteinExistence type="inferred from homology"/>
<evidence type="ECO:0000256" key="14">
    <source>
        <dbReference type="PIRNR" id="PIRNR000014"/>
    </source>
</evidence>
<feature type="binding site" description="covalent" evidence="15">
    <location>
        <position position="80"/>
    </location>
    <ligand>
        <name>heme</name>
        <dbReference type="ChEBI" id="CHEBI:30413"/>
        <label>2</label>
    </ligand>
</feature>
<comment type="subcellular location">
    <subcellularLocation>
        <location evidence="1">Cell inner membrane</location>
        <topology evidence="1">Single-pass type II membrane protein</topology>
    </subcellularLocation>
</comment>
<evidence type="ECO:0000313" key="20">
    <source>
        <dbReference type="Proteomes" id="UP000287563"/>
    </source>
</evidence>
<evidence type="ECO:0000256" key="16">
    <source>
        <dbReference type="PIRSR" id="PIRSR000014-2"/>
    </source>
</evidence>
<dbReference type="GO" id="GO:0005506">
    <property type="term" value="F:iron ion binding"/>
    <property type="evidence" value="ECO:0007669"/>
    <property type="project" value="UniProtKB-UniRule"/>
</dbReference>
<keyword evidence="10 14" id="KW-0249">Electron transport</keyword>
<dbReference type="RefSeq" id="WP_128782836.1">
    <property type="nucleotide sequence ID" value="NZ_JAKJSG010000082.1"/>
</dbReference>
<feature type="binding site" description="covalent" evidence="15">
    <location>
        <position position="338"/>
    </location>
    <ligand>
        <name>heme</name>
        <dbReference type="ChEBI" id="CHEBI:30413"/>
        <label>5</label>
    </ligand>
</feature>
<dbReference type="InterPro" id="IPR036280">
    <property type="entry name" value="Multihaem_cyt_sf"/>
</dbReference>
<feature type="binding site" description="axial binding residue" evidence="16">
    <location>
        <position position="144"/>
    </location>
    <ligand>
        <name>heme</name>
        <dbReference type="ChEBI" id="CHEBI:30413"/>
        <label>3</label>
    </ligand>
    <ligandPart>
        <name>Fe</name>
        <dbReference type="ChEBI" id="CHEBI:18248"/>
    </ligandPart>
</feature>
<evidence type="ECO:0000256" key="8">
    <source>
        <dbReference type="ARBA" id="ARBA00022692"/>
    </source>
</evidence>
<dbReference type="GO" id="GO:0009055">
    <property type="term" value="F:electron transfer activity"/>
    <property type="evidence" value="ECO:0007669"/>
    <property type="project" value="UniProtKB-UniRule"/>
</dbReference>
<gene>
    <name evidence="19" type="primary">torC</name>
    <name evidence="19" type="ORF">EDI28_05800</name>
</gene>
<keyword evidence="8 17" id="KW-0812">Transmembrane</keyword>
<keyword evidence="9 14" id="KW-0479">Metal-binding</keyword>
<evidence type="ECO:0000256" key="6">
    <source>
        <dbReference type="ARBA" id="ARBA00022519"/>
    </source>
</evidence>
<dbReference type="SUPFAM" id="SSF48695">
    <property type="entry name" value="Multiheme cytochromes"/>
    <property type="match status" value="1"/>
</dbReference>
<dbReference type="PANTHER" id="PTHR30333">
    <property type="entry name" value="CYTOCHROME C-TYPE PROTEIN"/>
    <property type="match status" value="1"/>
</dbReference>
<sequence length="392" mass="44248">MKSFLTKTWRTLSRPSIHISLGVLTLGGFLAGIIFWGGFNTALEATNTEEFCVGCHAENIAPEYEGTIHDQNRSGVRATCPDCHVPHDWTSKVARKIQASKEVFAHFAGFIDTPEKFEDRRIVLAQHEWDRFSSNKSLECRNCHDYDGMDFTKMSPTARIQMKQAKERDQSCLDCHKGIAHHLPENMDSTGGMISQLEQLASNTKFTNGEEYVSVRHLPLYQEKSLSTEAGLLNPASSVKVIDQSGDAIQIEVSGWRKDKGFGRVIQEDFGMNIAVASLLKESATNDQIVEKFERKEDDLTGLPWQRVTAKLWMKKEALLDDVQPIWEQAKQSYQTNCSVCHTQPDEAHFDANTWPGMFNGMMAFVNFDTDSKSLVLKYLQKHSSDFSDGNH</sequence>
<dbReference type="GO" id="GO:0009276">
    <property type="term" value="C:Gram-negative-bacterium-type cell wall"/>
    <property type="evidence" value="ECO:0007669"/>
    <property type="project" value="UniProtKB-UniRule"/>
</dbReference>
<evidence type="ECO:0000256" key="12">
    <source>
        <dbReference type="ARBA" id="ARBA00023004"/>
    </source>
</evidence>